<feature type="compositionally biased region" description="Polar residues" evidence="1">
    <location>
        <begin position="84"/>
        <end position="96"/>
    </location>
</feature>
<protein>
    <submittedName>
        <fullName evidence="2">Uncharacterized protein</fullName>
    </submittedName>
</protein>
<gene>
    <name evidence="2" type="ordered locus">Bphy_2348</name>
</gene>
<dbReference type="eggNOG" id="ENOG50316JB">
    <property type="taxonomic scope" value="Bacteria"/>
</dbReference>
<reference evidence="3" key="1">
    <citation type="journal article" date="2014" name="Stand. Genomic Sci.">
        <title>Complete genome sequence of Burkholderia phymatum STM815(T), a broad host range and efficient nitrogen-fixing symbiont of Mimosa species.</title>
        <authorList>
            <person name="Moulin L."/>
            <person name="Klonowska A."/>
            <person name="Caroline B."/>
            <person name="Booth K."/>
            <person name="Vriezen J.A."/>
            <person name="Melkonian R."/>
            <person name="James E.K."/>
            <person name="Young J.P."/>
            <person name="Bena G."/>
            <person name="Hauser L."/>
            <person name="Land M."/>
            <person name="Kyrpides N."/>
            <person name="Bruce D."/>
            <person name="Chain P."/>
            <person name="Copeland A."/>
            <person name="Pitluck S."/>
            <person name="Woyke T."/>
            <person name="Lizotte-Waniewski M."/>
            <person name="Bristow J."/>
            <person name="Riley M."/>
        </authorList>
    </citation>
    <scope>NUCLEOTIDE SEQUENCE [LARGE SCALE GENOMIC DNA]</scope>
    <source>
        <strain evidence="3">DSM 17167 / CIP 108236 / LMG 21445 / STM815</strain>
    </source>
</reference>
<evidence type="ECO:0000313" key="3">
    <source>
        <dbReference type="Proteomes" id="UP000001192"/>
    </source>
</evidence>
<keyword evidence="3" id="KW-1185">Reference proteome</keyword>
<dbReference type="EMBL" id="CP001043">
    <property type="protein sequence ID" value="ACC71523.1"/>
    <property type="molecule type" value="Genomic_DNA"/>
</dbReference>
<accession>B2JFF5</accession>
<feature type="compositionally biased region" description="Polar residues" evidence="1">
    <location>
        <begin position="104"/>
        <end position="113"/>
    </location>
</feature>
<dbReference type="HOGENOM" id="CLU_158469_0_0_4"/>
<evidence type="ECO:0000256" key="1">
    <source>
        <dbReference type="SAM" id="MobiDB-lite"/>
    </source>
</evidence>
<dbReference type="AlphaFoldDB" id="B2JFF5"/>
<name>B2JFF5_PARP8</name>
<proteinExistence type="predicted"/>
<organism evidence="2 3">
    <name type="scientific">Paraburkholderia phymatum (strain DSM 17167 / CIP 108236 / LMG 21445 / STM815)</name>
    <name type="common">Burkholderia phymatum</name>
    <dbReference type="NCBI Taxonomy" id="391038"/>
    <lineage>
        <taxon>Bacteria</taxon>
        <taxon>Pseudomonadati</taxon>
        <taxon>Pseudomonadota</taxon>
        <taxon>Betaproteobacteria</taxon>
        <taxon>Burkholderiales</taxon>
        <taxon>Burkholderiaceae</taxon>
        <taxon>Paraburkholderia</taxon>
    </lineage>
</organism>
<feature type="region of interest" description="Disordered" evidence="1">
    <location>
        <begin position="65"/>
        <end position="131"/>
    </location>
</feature>
<dbReference type="KEGG" id="bph:Bphy_2348"/>
<sequence length="131" mass="13744">MSNSESVFAACALWRFITRVISSSKEFIVRNLIATLQVTIALLLSTSAALTLAQGLSTYDDVNAPANSTRLMPNAARGSEYPTHGNQQAGELNLNPTDPRAQLVNGTPNNAQSGGYGSPLAGVRTAVQPGQ</sequence>
<dbReference type="Proteomes" id="UP000001192">
    <property type="component" value="Chromosome 1"/>
</dbReference>
<evidence type="ECO:0000313" key="2">
    <source>
        <dbReference type="EMBL" id="ACC71523.1"/>
    </source>
</evidence>